<evidence type="ECO:0000256" key="13">
    <source>
        <dbReference type="ARBA" id="ARBA00023002"/>
    </source>
</evidence>
<dbReference type="InterPro" id="IPR050607">
    <property type="entry name" value="NOS"/>
</dbReference>
<evidence type="ECO:0000256" key="3">
    <source>
        <dbReference type="ARBA" id="ARBA00001974"/>
    </source>
</evidence>
<evidence type="ECO:0000313" key="16">
    <source>
        <dbReference type="EMBL" id="CAD7458921.1"/>
    </source>
</evidence>
<evidence type="ECO:0000256" key="9">
    <source>
        <dbReference type="ARBA" id="ARBA00022723"/>
    </source>
</evidence>
<proteinExistence type="inferred from homology"/>
<feature type="domain" description="Oxidoreductase FAD/NAD(P)-binding" evidence="15">
    <location>
        <begin position="12"/>
        <end position="94"/>
    </location>
</feature>
<keyword evidence="13" id="KW-0560">Oxidoreductase</keyword>
<dbReference type="Pfam" id="PF00175">
    <property type="entry name" value="NAD_binding_1"/>
    <property type="match status" value="1"/>
</dbReference>
<evidence type="ECO:0000256" key="2">
    <source>
        <dbReference type="ARBA" id="ARBA00001970"/>
    </source>
</evidence>
<evidence type="ECO:0000256" key="11">
    <source>
        <dbReference type="ARBA" id="ARBA00022857"/>
    </source>
</evidence>
<comment type="cofactor">
    <cofactor evidence="1">
        <name>FMN</name>
        <dbReference type="ChEBI" id="CHEBI:58210"/>
    </cofactor>
</comment>
<organism evidence="16">
    <name type="scientific">Timema tahoe</name>
    <dbReference type="NCBI Taxonomy" id="61484"/>
    <lineage>
        <taxon>Eukaryota</taxon>
        <taxon>Metazoa</taxon>
        <taxon>Ecdysozoa</taxon>
        <taxon>Arthropoda</taxon>
        <taxon>Hexapoda</taxon>
        <taxon>Insecta</taxon>
        <taxon>Pterygota</taxon>
        <taxon>Neoptera</taxon>
        <taxon>Polyneoptera</taxon>
        <taxon>Phasmatodea</taxon>
        <taxon>Timematodea</taxon>
        <taxon>Timematoidea</taxon>
        <taxon>Timematidae</taxon>
        <taxon>Timema</taxon>
    </lineage>
</organism>
<dbReference type="PANTHER" id="PTHR43410">
    <property type="entry name" value="NITRIC OXIDE SYNTHASE OXYGENASE"/>
    <property type="match status" value="1"/>
</dbReference>
<evidence type="ECO:0000256" key="8">
    <source>
        <dbReference type="ARBA" id="ARBA00022643"/>
    </source>
</evidence>
<gene>
    <name evidence="16" type="ORF">TTEB3V08_LOCUS6892</name>
</gene>
<evidence type="ECO:0000256" key="12">
    <source>
        <dbReference type="ARBA" id="ARBA00022860"/>
    </source>
</evidence>
<keyword evidence="10" id="KW-0274">FAD</keyword>
<dbReference type="GO" id="GO:0004517">
    <property type="term" value="F:nitric-oxide synthase activity"/>
    <property type="evidence" value="ECO:0007669"/>
    <property type="project" value="UniProtKB-EC"/>
</dbReference>
<dbReference type="Gene3D" id="3.40.50.80">
    <property type="entry name" value="Nucleotide-binding domain of ferredoxin-NADP reductase (FNR) module"/>
    <property type="match status" value="1"/>
</dbReference>
<evidence type="ECO:0000256" key="14">
    <source>
        <dbReference type="ARBA" id="ARBA00023004"/>
    </source>
</evidence>
<evidence type="ECO:0000256" key="10">
    <source>
        <dbReference type="ARBA" id="ARBA00022827"/>
    </source>
</evidence>
<dbReference type="GO" id="GO:0005516">
    <property type="term" value="F:calmodulin binding"/>
    <property type="evidence" value="ECO:0007669"/>
    <property type="project" value="UniProtKB-KW"/>
</dbReference>
<comment type="cofactor">
    <cofactor evidence="2">
        <name>heme b</name>
        <dbReference type="ChEBI" id="CHEBI:60344"/>
    </cofactor>
</comment>
<sequence>MLFIPPAAGQTIGKAWLFFGCRQRSLDLYRKEKQDMLEDKVLDRVFLALSREPTIPKTYVQDLIRKEAATVYQKIVVENGHFYVCGDCTMAEHVLQMLKQIIQEHGRMTDKDVENYMLKFRYNTLAPWLYVLILSPSQDENRYHEDIFGITLRTAEVHNRSRESARIKMASHP</sequence>
<keyword evidence="6" id="KW-0349">Heme</keyword>
<comment type="similarity">
    <text evidence="4">Belongs to the NOS family.</text>
</comment>
<keyword evidence="9" id="KW-0479">Metal-binding</keyword>
<keyword evidence="11" id="KW-0521">NADP</keyword>
<dbReference type="InterPro" id="IPR001433">
    <property type="entry name" value="OxRdtase_FAD/NAD-bd"/>
</dbReference>
<dbReference type="EMBL" id="OE002555">
    <property type="protein sequence ID" value="CAD7458921.1"/>
    <property type="molecule type" value="Genomic_DNA"/>
</dbReference>
<evidence type="ECO:0000256" key="6">
    <source>
        <dbReference type="ARBA" id="ARBA00022617"/>
    </source>
</evidence>
<protein>
    <recommendedName>
        <fullName evidence="5">nitric-oxide synthase (NADPH)</fullName>
        <ecNumber evidence="5">1.14.13.39</ecNumber>
    </recommendedName>
</protein>
<dbReference type="InterPro" id="IPR039261">
    <property type="entry name" value="FNR_nucleotide-bd"/>
</dbReference>
<accession>A0A7R9IIB3</accession>
<dbReference type="EC" id="1.14.13.39" evidence="5"/>
<dbReference type="SUPFAM" id="SSF52343">
    <property type="entry name" value="Ferredoxin reductase-like, C-terminal NADP-linked domain"/>
    <property type="match status" value="1"/>
</dbReference>
<dbReference type="AlphaFoldDB" id="A0A7R9IIB3"/>
<keyword evidence="14" id="KW-0408">Iron</keyword>
<evidence type="ECO:0000256" key="7">
    <source>
        <dbReference type="ARBA" id="ARBA00022630"/>
    </source>
</evidence>
<reference evidence="16" key="1">
    <citation type="submission" date="2020-11" db="EMBL/GenBank/DDBJ databases">
        <authorList>
            <person name="Tran Van P."/>
        </authorList>
    </citation>
    <scope>NUCLEOTIDE SEQUENCE</scope>
</reference>
<dbReference type="PRINTS" id="PR00371">
    <property type="entry name" value="FPNCR"/>
</dbReference>
<keyword evidence="12" id="KW-0112">Calmodulin-binding</keyword>
<dbReference type="InterPro" id="IPR001709">
    <property type="entry name" value="Flavoprot_Pyr_Nucl_cyt_Rdtase"/>
</dbReference>
<dbReference type="PANTHER" id="PTHR43410:SF1">
    <property type="entry name" value="NITRIC OXIDE SYNTHASE"/>
    <property type="match status" value="1"/>
</dbReference>
<comment type="cofactor">
    <cofactor evidence="3">
        <name>FAD</name>
        <dbReference type="ChEBI" id="CHEBI:57692"/>
    </cofactor>
</comment>
<evidence type="ECO:0000256" key="1">
    <source>
        <dbReference type="ARBA" id="ARBA00001917"/>
    </source>
</evidence>
<evidence type="ECO:0000256" key="4">
    <source>
        <dbReference type="ARBA" id="ARBA00006267"/>
    </source>
</evidence>
<evidence type="ECO:0000259" key="15">
    <source>
        <dbReference type="Pfam" id="PF00175"/>
    </source>
</evidence>
<keyword evidence="8" id="KW-0288">FMN</keyword>
<keyword evidence="7" id="KW-0285">Flavoprotein</keyword>
<name>A0A7R9IIB3_9NEOP</name>
<evidence type="ECO:0000256" key="5">
    <source>
        <dbReference type="ARBA" id="ARBA00012989"/>
    </source>
</evidence>
<dbReference type="GO" id="GO:0046872">
    <property type="term" value="F:metal ion binding"/>
    <property type="evidence" value="ECO:0007669"/>
    <property type="project" value="UniProtKB-KW"/>
</dbReference>